<dbReference type="PANTHER" id="PTHR43798:SF31">
    <property type="entry name" value="AB HYDROLASE SUPERFAMILY PROTEIN YCLE"/>
    <property type="match status" value="1"/>
</dbReference>
<evidence type="ECO:0000259" key="2">
    <source>
        <dbReference type="Pfam" id="PF12697"/>
    </source>
</evidence>
<gene>
    <name evidence="3" type="ORF">D0T12_03770</name>
</gene>
<name>A0A372GQI3_9ACTN</name>
<dbReference type="GO" id="GO:0016020">
    <property type="term" value="C:membrane"/>
    <property type="evidence" value="ECO:0007669"/>
    <property type="project" value="TreeGrafter"/>
</dbReference>
<keyword evidence="1 3" id="KW-0378">Hydrolase</keyword>
<dbReference type="Gene3D" id="3.40.50.1820">
    <property type="entry name" value="alpha/beta hydrolase"/>
    <property type="match status" value="1"/>
</dbReference>
<dbReference type="InterPro" id="IPR000073">
    <property type="entry name" value="AB_hydrolase_1"/>
</dbReference>
<dbReference type="InterPro" id="IPR029058">
    <property type="entry name" value="AB_hydrolase_fold"/>
</dbReference>
<dbReference type="Pfam" id="PF12697">
    <property type="entry name" value="Abhydrolase_6"/>
    <property type="match status" value="1"/>
</dbReference>
<proteinExistence type="predicted"/>
<dbReference type="RefSeq" id="WP_117397807.1">
    <property type="nucleotide sequence ID" value="NZ_QVNQ01000001.1"/>
</dbReference>
<dbReference type="GO" id="GO:0016787">
    <property type="term" value="F:hydrolase activity"/>
    <property type="evidence" value="ECO:0007669"/>
    <property type="project" value="UniProtKB-KW"/>
</dbReference>
<reference evidence="3 4" key="1">
    <citation type="submission" date="2018-08" db="EMBL/GenBank/DDBJ databases">
        <title>Actinomadura spongicola sp. nov., isolated from marine sponge Leucetta chagosensis.</title>
        <authorList>
            <person name="Li L."/>
            <person name="Lin H.W."/>
        </authorList>
    </citation>
    <scope>NUCLEOTIDE SEQUENCE [LARGE SCALE GENOMIC DNA]</scope>
    <source>
        <strain evidence="3 4">LHW52907</strain>
    </source>
</reference>
<evidence type="ECO:0000313" key="3">
    <source>
        <dbReference type="EMBL" id="RFS87359.1"/>
    </source>
</evidence>
<keyword evidence="4" id="KW-1185">Reference proteome</keyword>
<feature type="domain" description="AB hydrolase-1" evidence="2">
    <location>
        <begin position="20"/>
        <end position="244"/>
    </location>
</feature>
<dbReference type="PRINTS" id="PR00111">
    <property type="entry name" value="ABHYDROLASE"/>
</dbReference>
<evidence type="ECO:0000313" key="4">
    <source>
        <dbReference type="Proteomes" id="UP000262882"/>
    </source>
</evidence>
<dbReference type="SUPFAM" id="SSF53474">
    <property type="entry name" value="alpha/beta-Hydrolases"/>
    <property type="match status" value="1"/>
</dbReference>
<dbReference type="OrthoDB" id="63519at2"/>
<dbReference type="Proteomes" id="UP000262882">
    <property type="component" value="Unassembled WGS sequence"/>
</dbReference>
<sequence>MTPSENATPFSDYGGDGPIVVAVHGHFGSARTFAGLAEALAGSVRLIALDQRGHGHARKGVEYACSDYVDDVAAFLEARELAPAIVLGHSMGGVVAYTLAARRPELVRALIVEEGQALVDANTLDTRGWPKRAPSLRALGEAIEAQGMPDASYFLQSAVRYPDGWGLTFDPEEMLRSQELLVGDHWADWSAVKQPTLLLHGTESFVLPTEQAREMARRPGTRYREFSGCGHWIHDDDPAGVAEAIGNWVRDIENDAPGSGAVEVNS</sequence>
<comment type="caution">
    <text evidence="3">The sequence shown here is derived from an EMBL/GenBank/DDBJ whole genome shotgun (WGS) entry which is preliminary data.</text>
</comment>
<organism evidence="3 4">
    <name type="scientific">Actinomadura spongiicola</name>
    <dbReference type="NCBI Taxonomy" id="2303421"/>
    <lineage>
        <taxon>Bacteria</taxon>
        <taxon>Bacillati</taxon>
        <taxon>Actinomycetota</taxon>
        <taxon>Actinomycetes</taxon>
        <taxon>Streptosporangiales</taxon>
        <taxon>Thermomonosporaceae</taxon>
        <taxon>Actinomadura</taxon>
    </lineage>
</organism>
<dbReference type="PANTHER" id="PTHR43798">
    <property type="entry name" value="MONOACYLGLYCEROL LIPASE"/>
    <property type="match status" value="1"/>
</dbReference>
<dbReference type="InterPro" id="IPR050266">
    <property type="entry name" value="AB_hydrolase_sf"/>
</dbReference>
<evidence type="ECO:0000256" key="1">
    <source>
        <dbReference type="ARBA" id="ARBA00022801"/>
    </source>
</evidence>
<accession>A0A372GQI3</accession>
<protein>
    <submittedName>
        <fullName evidence="3">Alpha/beta hydrolase</fullName>
    </submittedName>
</protein>
<dbReference type="EMBL" id="QVNQ01000001">
    <property type="protein sequence ID" value="RFS87359.1"/>
    <property type="molecule type" value="Genomic_DNA"/>
</dbReference>
<dbReference type="AlphaFoldDB" id="A0A372GQI3"/>